<feature type="transmembrane region" description="Helical" evidence="1">
    <location>
        <begin position="12"/>
        <end position="30"/>
    </location>
</feature>
<proteinExistence type="predicted"/>
<dbReference type="EMBL" id="MT478109">
    <property type="protein sequence ID" value="QSZ78266.1"/>
    <property type="molecule type" value="Genomic_DNA"/>
</dbReference>
<evidence type="ECO:0000313" key="2">
    <source>
        <dbReference type="EMBL" id="QSZ78266.1"/>
    </source>
</evidence>
<organism evidence="2">
    <name type="scientific">Leptocimbex clavicornis</name>
    <dbReference type="NCBI Taxonomy" id="2738386"/>
    <lineage>
        <taxon>Eukaryota</taxon>
        <taxon>Metazoa</taxon>
        <taxon>Ecdysozoa</taxon>
        <taxon>Arthropoda</taxon>
        <taxon>Hexapoda</taxon>
        <taxon>Insecta</taxon>
        <taxon>Pterygota</taxon>
        <taxon>Neoptera</taxon>
        <taxon>Endopterygota</taxon>
        <taxon>Hymenoptera</taxon>
        <taxon>Tenthredinoidea</taxon>
        <taxon>Cimbicidae</taxon>
        <taxon>Leptocimbex</taxon>
    </lineage>
</organism>
<name>A0A8A3SQ12_9HYME</name>
<keyword evidence="1" id="KW-0472">Membrane</keyword>
<keyword evidence="1" id="KW-1133">Transmembrane helix</keyword>
<sequence>MPQMFPMDWLNQYIYFMFLFYLIILLNFYFTNPPSIKTLKNNFKMLYKTNKLNWKW</sequence>
<geneLocation type="mitochondrion" evidence="2"/>
<accession>A0A8A3SQ12</accession>
<keyword evidence="2" id="KW-0496">Mitochondrion</keyword>
<gene>
    <name evidence="2" type="primary">ATP8</name>
</gene>
<protein>
    <submittedName>
        <fullName evidence="2">ATP synthase F0 subunit 8</fullName>
    </submittedName>
</protein>
<evidence type="ECO:0000256" key="1">
    <source>
        <dbReference type="SAM" id="Phobius"/>
    </source>
</evidence>
<dbReference type="AlphaFoldDB" id="A0A8A3SQ12"/>
<reference evidence="2" key="1">
    <citation type="journal article" date="2021" name="Entomol. Res.">
        <title>Characterization of mitochondrial genomes of three new species: Leptocimbex praiaformis, L. clavicornis, and L. yanniae (Hymenoptera: Cimbicidae).</title>
        <authorList>
            <person name="Cheng Y."/>
            <person name="Yan Y."/>
            <person name="Wei M."/>
            <person name="Niu G."/>
        </authorList>
    </citation>
    <scope>NUCLEOTIDE SEQUENCE</scope>
</reference>
<keyword evidence="1" id="KW-0812">Transmembrane</keyword>